<sequence length="420" mass="46097">MASTKQPHIAIVGGGPAGLTLGLLLKKRSIPFTIYELRPKPTEDDYALPSGSLDLHPDTGLAAISACGLLDEFNTLTGECSQSNTITDKDGTILLNDDGGDNTRPEISRHLLTKLLLSRLPTDCIQWQHKLLSAYEGEEGGRYVLDFGPHHGMVTADLVIGADGAWSRVRPLLTHRKPHYSGVHFVTLTIPNLGHRFPELADLVGAGSFIAPGDRNILMSQRGALGAARIYLSIHTLDENFGTTTSLEHMSQSEARDLLLSSTARHNDGKYFGAFGPKFQKLITQGFRDNEGPIDVKPLYMLPVGQLSWQHRPGVTVIGDAAHLMTPFAGEGVNLAMKDALELADAINAAWIEASDSETGKRKFRIALEERLEEFETQMINRAEETAEETWNNLQIFHDEDARTKIPALFQGYIGEKPLE</sequence>
<dbReference type="AlphaFoldDB" id="A0A9Q0ALY0"/>
<dbReference type="Pfam" id="PF01494">
    <property type="entry name" value="FAD_binding_3"/>
    <property type="match status" value="2"/>
</dbReference>
<dbReference type="PANTHER" id="PTHR46972:SF1">
    <property type="entry name" value="FAD DEPENDENT OXIDOREDUCTASE DOMAIN-CONTAINING PROTEIN"/>
    <property type="match status" value="1"/>
</dbReference>
<organism evidence="7 8">
    <name type="scientific">Neoarthrinium moseri</name>
    <dbReference type="NCBI Taxonomy" id="1658444"/>
    <lineage>
        <taxon>Eukaryota</taxon>
        <taxon>Fungi</taxon>
        <taxon>Dikarya</taxon>
        <taxon>Ascomycota</taxon>
        <taxon>Pezizomycotina</taxon>
        <taxon>Sordariomycetes</taxon>
        <taxon>Xylariomycetidae</taxon>
        <taxon>Amphisphaeriales</taxon>
        <taxon>Apiosporaceae</taxon>
        <taxon>Neoarthrinium</taxon>
    </lineage>
</organism>
<comment type="pathway">
    <text evidence="1">Secondary metabolite biosynthesis.</text>
</comment>
<accession>A0A9Q0ALY0</accession>
<proteinExistence type="predicted"/>
<evidence type="ECO:0000259" key="6">
    <source>
        <dbReference type="Pfam" id="PF01494"/>
    </source>
</evidence>
<dbReference type="InterPro" id="IPR036188">
    <property type="entry name" value="FAD/NAD-bd_sf"/>
</dbReference>
<keyword evidence="4" id="KW-0560">Oxidoreductase</keyword>
<dbReference type="SUPFAM" id="SSF51905">
    <property type="entry name" value="FAD/NAD(P)-binding domain"/>
    <property type="match status" value="1"/>
</dbReference>
<dbReference type="EMBL" id="JAFIMR010000032">
    <property type="protein sequence ID" value="KAI1860097.1"/>
    <property type="molecule type" value="Genomic_DNA"/>
</dbReference>
<feature type="domain" description="FAD-binding" evidence="6">
    <location>
        <begin position="9"/>
        <end position="174"/>
    </location>
</feature>
<protein>
    <recommendedName>
        <fullName evidence="6">FAD-binding domain-containing protein</fullName>
    </recommendedName>
</protein>
<dbReference type="GO" id="GO:0004497">
    <property type="term" value="F:monooxygenase activity"/>
    <property type="evidence" value="ECO:0007669"/>
    <property type="project" value="UniProtKB-KW"/>
</dbReference>
<evidence type="ECO:0000313" key="8">
    <source>
        <dbReference type="Proteomes" id="UP000829685"/>
    </source>
</evidence>
<feature type="domain" description="FAD-binding" evidence="6">
    <location>
        <begin position="314"/>
        <end position="351"/>
    </location>
</feature>
<dbReference type="PRINTS" id="PR00420">
    <property type="entry name" value="RNGMNOXGNASE"/>
</dbReference>
<dbReference type="PANTHER" id="PTHR46972">
    <property type="entry name" value="MONOOXYGENASE ASQM-RELATED"/>
    <property type="match status" value="1"/>
</dbReference>
<keyword evidence="2" id="KW-0285">Flavoprotein</keyword>
<gene>
    <name evidence="7" type="ORF">JX265_010021</name>
</gene>
<dbReference type="Proteomes" id="UP000829685">
    <property type="component" value="Unassembled WGS sequence"/>
</dbReference>
<dbReference type="OrthoDB" id="655030at2759"/>
<evidence type="ECO:0000313" key="7">
    <source>
        <dbReference type="EMBL" id="KAI1860097.1"/>
    </source>
</evidence>
<evidence type="ECO:0000256" key="4">
    <source>
        <dbReference type="ARBA" id="ARBA00023002"/>
    </source>
</evidence>
<dbReference type="Gene3D" id="3.50.50.60">
    <property type="entry name" value="FAD/NAD(P)-binding domain"/>
    <property type="match status" value="1"/>
</dbReference>
<evidence type="ECO:0000256" key="3">
    <source>
        <dbReference type="ARBA" id="ARBA00022827"/>
    </source>
</evidence>
<comment type="caution">
    <text evidence="7">The sequence shown here is derived from an EMBL/GenBank/DDBJ whole genome shotgun (WGS) entry which is preliminary data.</text>
</comment>
<dbReference type="InterPro" id="IPR002938">
    <property type="entry name" value="FAD-bd"/>
</dbReference>
<keyword evidence="8" id="KW-1185">Reference proteome</keyword>
<dbReference type="GO" id="GO:0071949">
    <property type="term" value="F:FAD binding"/>
    <property type="evidence" value="ECO:0007669"/>
    <property type="project" value="InterPro"/>
</dbReference>
<evidence type="ECO:0000256" key="2">
    <source>
        <dbReference type="ARBA" id="ARBA00022630"/>
    </source>
</evidence>
<keyword evidence="3" id="KW-0274">FAD</keyword>
<evidence type="ECO:0000256" key="5">
    <source>
        <dbReference type="ARBA" id="ARBA00023033"/>
    </source>
</evidence>
<keyword evidence="5" id="KW-0503">Monooxygenase</keyword>
<name>A0A9Q0ALY0_9PEZI</name>
<evidence type="ECO:0000256" key="1">
    <source>
        <dbReference type="ARBA" id="ARBA00005179"/>
    </source>
</evidence>
<reference evidence="7" key="1">
    <citation type="submission" date="2021-03" db="EMBL/GenBank/DDBJ databases">
        <title>Revisited historic fungal species revealed as producer of novel bioactive compounds through whole genome sequencing and comparative genomics.</title>
        <authorList>
            <person name="Vignolle G.A."/>
            <person name="Hochenegger N."/>
            <person name="Mach R.L."/>
            <person name="Mach-Aigner A.R."/>
            <person name="Javad Rahimi M."/>
            <person name="Salim K.A."/>
            <person name="Chan C.M."/>
            <person name="Lim L.B.L."/>
            <person name="Cai F."/>
            <person name="Druzhinina I.S."/>
            <person name="U'Ren J.M."/>
            <person name="Derntl C."/>
        </authorList>
    </citation>
    <scope>NUCLEOTIDE SEQUENCE</scope>
    <source>
        <strain evidence="7">TUCIM 5799</strain>
    </source>
</reference>